<dbReference type="Proteomes" id="UP000219338">
    <property type="component" value="Unassembled WGS sequence"/>
</dbReference>
<accession>A0A284S4B3</accession>
<evidence type="ECO:0000313" key="1">
    <source>
        <dbReference type="EMBL" id="SJL15858.1"/>
    </source>
</evidence>
<evidence type="ECO:0000313" key="2">
    <source>
        <dbReference type="Proteomes" id="UP000219338"/>
    </source>
</evidence>
<name>A0A284S4B3_ARMOS</name>
<sequence>MAQDQVVRRPGFIVETAVCWGAWQGSADVDVLQDCLGVYAPIQGEPWSGEVPTSQTREMALVWPVKSALCKTDSRSLIGVTDWSRQSELCPRTRRCGQGLPPSEKALEGLLMKACFCRFHEDVRHQRTIALGYGTRSYIS</sequence>
<protein>
    <submittedName>
        <fullName evidence="1">Uncharacterized protein</fullName>
    </submittedName>
</protein>
<keyword evidence="2" id="KW-1185">Reference proteome</keyword>
<dbReference type="AlphaFoldDB" id="A0A284S4B3"/>
<dbReference type="EMBL" id="FUEG01000031">
    <property type="protein sequence ID" value="SJL15858.1"/>
    <property type="molecule type" value="Genomic_DNA"/>
</dbReference>
<organism evidence="1 2">
    <name type="scientific">Armillaria ostoyae</name>
    <name type="common">Armillaria root rot fungus</name>
    <dbReference type="NCBI Taxonomy" id="47428"/>
    <lineage>
        <taxon>Eukaryota</taxon>
        <taxon>Fungi</taxon>
        <taxon>Dikarya</taxon>
        <taxon>Basidiomycota</taxon>
        <taxon>Agaricomycotina</taxon>
        <taxon>Agaricomycetes</taxon>
        <taxon>Agaricomycetidae</taxon>
        <taxon>Agaricales</taxon>
        <taxon>Marasmiineae</taxon>
        <taxon>Physalacriaceae</taxon>
        <taxon>Armillaria</taxon>
    </lineage>
</organism>
<gene>
    <name evidence="1" type="ORF">ARMOST_19364</name>
</gene>
<reference evidence="2" key="1">
    <citation type="journal article" date="2017" name="Nat. Ecol. Evol.">
        <title>Genome expansion and lineage-specific genetic innovations in the forest pathogenic fungi Armillaria.</title>
        <authorList>
            <person name="Sipos G."/>
            <person name="Prasanna A.N."/>
            <person name="Walter M.C."/>
            <person name="O'Connor E."/>
            <person name="Balint B."/>
            <person name="Krizsan K."/>
            <person name="Kiss B."/>
            <person name="Hess J."/>
            <person name="Varga T."/>
            <person name="Slot J."/>
            <person name="Riley R."/>
            <person name="Boka B."/>
            <person name="Rigling D."/>
            <person name="Barry K."/>
            <person name="Lee J."/>
            <person name="Mihaltcheva S."/>
            <person name="LaButti K."/>
            <person name="Lipzen A."/>
            <person name="Waldron R."/>
            <person name="Moloney N.M."/>
            <person name="Sperisen C."/>
            <person name="Kredics L."/>
            <person name="Vagvoelgyi C."/>
            <person name="Patrignani A."/>
            <person name="Fitzpatrick D."/>
            <person name="Nagy I."/>
            <person name="Doyle S."/>
            <person name="Anderson J.B."/>
            <person name="Grigoriev I.V."/>
            <person name="Gueldener U."/>
            <person name="Muensterkoetter M."/>
            <person name="Nagy L.G."/>
        </authorList>
    </citation>
    <scope>NUCLEOTIDE SEQUENCE [LARGE SCALE GENOMIC DNA]</scope>
    <source>
        <strain evidence="2">C18/9</strain>
    </source>
</reference>
<proteinExistence type="predicted"/>